<dbReference type="Proteomes" id="UP000054477">
    <property type="component" value="Unassembled WGS sequence"/>
</dbReference>
<reference evidence="2" key="2">
    <citation type="submission" date="2015-01" db="EMBL/GenBank/DDBJ databases">
        <title>Evolutionary Origins and Diversification of the Mycorrhizal Mutualists.</title>
        <authorList>
            <consortium name="DOE Joint Genome Institute"/>
            <consortium name="Mycorrhizal Genomics Consortium"/>
            <person name="Kohler A."/>
            <person name="Kuo A."/>
            <person name="Nagy L.G."/>
            <person name="Floudas D."/>
            <person name="Copeland A."/>
            <person name="Barry K.W."/>
            <person name="Cichocki N."/>
            <person name="Veneault-Fourrey C."/>
            <person name="LaButti K."/>
            <person name="Lindquist E.A."/>
            <person name="Lipzen A."/>
            <person name="Lundell T."/>
            <person name="Morin E."/>
            <person name="Murat C."/>
            <person name="Riley R."/>
            <person name="Ohm R."/>
            <person name="Sun H."/>
            <person name="Tunlid A."/>
            <person name="Henrissat B."/>
            <person name="Grigoriev I.V."/>
            <person name="Hibbett D.S."/>
            <person name="Martin F."/>
        </authorList>
    </citation>
    <scope>NUCLEOTIDE SEQUENCE [LARGE SCALE GENOMIC DNA]</scope>
    <source>
        <strain evidence="2">LaAM-08-1</strain>
    </source>
</reference>
<gene>
    <name evidence="1" type="ORF">K443DRAFT_657576</name>
</gene>
<dbReference type="AlphaFoldDB" id="A0A0C9XXZ6"/>
<dbReference type="EMBL" id="KN838592">
    <property type="protein sequence ID" value="KIK02502.1"/>
    <property type="molecule type" value="Genomic_DNA"/>
</dbReference>
<sequence>WNVILYLRPCRLHAFSAPCLCAFALCTLTPLEIGSPFWALVYLRLELPCASPRLGPLRVTFRDKAIPSWLDVVSSPVECRNSGFRDSPESMWPFAIVIMG</sequence>
<proteinExistence type="predicted"/>
<keyword evidence="2" id="KW-1185">Reference proteome</keyword>
<feature type="non-terminal residue" evidence="1">
    <location>
        <position position="1"/>
    </location>
</feature>
<name>A0A0C9XXZ6_9AGAR</name>
<organism evidence="1 2">
    <name type="scientific">Laccaria amethystina LaAM-08-1</name>
    <dbReference type="NCBI Taxonomy" id="1095629"/>
    <lineage>
        <taxon>Eukaryota</taxon>
        <taxon>Fungi</taxon>
        <taxon>Dikarya</taxon>
        <taxon>Basidiomycota</taxon>
        <taxon>Agaricomycotina</taxon>
        <taxon>Agaricomycetes</taxon>
        <taxon>Agaricomycetidae</taxon>
        <taxon>Agaricales</taxon>
        <taxon>Agaricineae</taxon>
        <taxon>Hydnangiaceae</taxon>
        <taxon>Laccaria</taxon>
    </lineage>
</organism>
<protein>
    <submittedName>
        <fullName evidence="1">Uncharacterized protein</fullName>
    </submittedName>
</protein>
<evidence type="ECO:0000313" key="2">
    <source>
        <dbReference type="Proteomes" id="UP000054477"/>
    </source>
</evidence>
<accession>A0A0C9XXZ6</accession>
<evidence type="ECO:0000313" key="1">
    <source>
        <dbReference type="EMBL" id="KIK02502.1"/>
    </source>
</evidence>
<reference evidence="1 2" key="1">
    <citation type="submission" date="2014-04" db="EMBL/GenBank/DDBJ databases">
        <authorList>
            <consortium name="DOE Joint Genome Institute"/>
            <person name="Kuo A."/>
            <person name="Kohler A."/>
            <person name="Nagy L.G."/>
            <person name="Floudas D."/>
            <person name="Copeland A."/>
            <person name="Barry K.W."/>
            <person name="Cichocki N."/>
            <person name="Veneault-Fourrey C."/>
            <person name="LaButti K."/>
            <person name="Lindquist E.A."/>
            <person name="Lipzen A."/>
            <person name="Lundell T."/>
            <person name="Morin E."/>
            <person name="Murat C."/>
            <person name="Sun H."/>
            <person name="Tunlid A."/>
            <person name="Henrissat B."/>
            <person name="Grigoriev I.V."/>
            <person name="Hibbett D.S."/>
            <person name="Martin F."/>
            <person name="Nordberg H.P."/>
            <person name="Cantor M.N."/>
            <person name="Hua S.X."/>
        </authorList>
    </citation>
    <scope>NUCLEOTIDE SEQUENCE [LARGE SCALE GENOMIC DNA]</scope>
    <source>
        <strain evidence="1 2">LaAM-08-1</strain>
    </source>
</reference>
<dbReference type="HOGENOM" id="CLU_2312793_0_0_1"/>
<feature type="non-terminal residue" evidence="1">
    <location>
        <position position="100"/>
    </location>
</feature>